<dbReference type="RefSeq" id="WP_155189775.1">
    <property type="nucleotide sequence ID" value="NZ_BAAAEA010000001.1"/>
</dbReference>
<sequence length="98" mass="11204">MIRIPCPFCGTRDHSEFTYGGDGTIEYPALDAPKEDWHDAVFLRDNVCGMQLETWHHVHGCRMWLLVERDTLTHEIHSVRPAHPGLAAMFETDQEAGE</sequence>
<dbReference type="Pfam" id="PF04267">
    <property type="entry name" value="SoxD"/>
    <property type="match status" value="1"/>
</dbReference>
<keyword evidence="2" id="KW-1185">Reference proteome</keyword>
<dbReference type="EMBL" id="FXTT01000001">
    <property type="protein sequence ID" value="SMP00394.1"/>
    <property type="molecule type" value="Genomic_DNA"/>
</dbReference>
<organism evidence="1 2">
    <name type="scientific">Roseibium denhamense</name>
    <dbReference type="NCBI Taxonomy" id="76305"/>
    <lineage>
        <taxon>Bacteria</taxon>
        <taxon>Pseudomonadati</taxon>
        <taxon>Pseudomonadota</taxon>
        <taxon>Alphaproteobacteria</taxon>
        <taxon>Hyphomicrobiales</taxon>
        <taxon>Stappiaceae</taxon>
        <taxon>Roseibium</taxon>
    </lineage>
</organism>
<reference evidence="1 2" key="1">
    <citation type="submission" date="2017-05" db="EMBL/GenBank/DDBJ databases">
        <authorList>
            <person name="Varghese N."/>
            <person name="Submissions S."/>
        </authorList>
    </citation>
    <scope>NUCLEOTIDE SEQUENCE [LARGE SCALE GENOMIC DNA]</scope>
    <source>
        <strain evidence="1 2">DSM 15949</strain>
    </source>
</reference>
<gene>
    <name evidence="1" type="ORF">SAMN06265374_0187</name>
</gene>
<accession>A0ABY1N5H8</accession>
<protein>
    <submittedName>
        <fullName evidence="1">Sarcosine oxidase subunit delta</fullName>
    </submittedName>
</protein>
<evidence type="ECO:0000313" key="2">
    <source>
        <dbReference type="Proteomes" id="UP001157914"/>
    </source>
</evidence>
<proteinExistence type="predicted"/>
<evidence type="ECO:0000313" key="1">
    <source>
        <dbReference type="EMBL" id="SMP00394.1"/>
    </source>
</evidence>
<name>A0ABY1N5H8_9HYPH</name>
<dbReference type="InterPro" id="IPR038561">
    <property type="entry name" value="SoxD_sf"/>
</dbReference>
<dbReference type="Gene3D" id="3.30.2270.10">
    <property type="entry name" value="Folate-binding superfamily"/>
    <property type="match status" value="1"/>
</dbReference>
<dbReference type="InterPro" id="IPR006279">
    <property type="entry name" value="SoxD"/>
</dbReference>
<dbReference type="Proteomes" id="UP001157914">
    <property type="component" value="Unassembled WGS sequence"/>
</dbReference>
<comment type="caution">
    <text evidence="1">The sequence shown here is derived from an EMBL/GenBank/DDBJ whole genome shotgun (WGS) entry which is preliminary data.</text>
</comment>